<reference evidence="1 2" key="1">
    <citation type="submission" date="2022-11" db="EMBL/GenBank/DDBJ databases">
        <title>Viruses from the air-sea interface of a natural surface slick.</title>
        <authorList>
            <person name="Rahlff J."/>
            <person name="Holmfeldt K."/>
        </authorList>
    </citation>
    <scope>NUCLEOTIDE SEQUENCE [LARGE SCALE GENOMIC DNA]</scope>
    <source>
        <strain evidence="1 2">SMS4</strain>
    </source>
</reference>
<sequence>MLKLNGFIAAIQQAIETASDAVAKENVKILTSYFDEVPMRQSPEENPKNNVKIEPFLNFDPKSNKTQLIPKMVAMTYPRETAKGIVEHQVMVPLISLAPITTLQPTEMTVEIDLEFLERDDDIIVGFPQLKKSMFGGEKTQDNKPNAKLTMKITTTNRPAGISAVIEGYDKVVRAQIPS</sequence>
<evidence type="ECO:0000313" key="2">
    <source>
        <dbReference type="Proteomes" id="UP001231109"/>
    </source>
</evidence>
<dbReference type="InterPro" id="IPR024510">
    <property type="entry name" value="DUF2589"/>
</dbReference>
<dbReference type="Proteomes" id="UP001231109">
    <property type="component" value="Unassembled WGS sequence"/>
</dbReference>
<comment type="caution">
    <text evidence="1">The sequence shown here is derived from an EMBL/GenBank/DDBJ whole genome shotgun (WGS) entry which is preliminary data.</text>
</comment>
<organism evidence="1 2">
    <name type="scientific">Rheinheimera baltica</name>
    <dbReference type="NCBI Taxonomy" id="67576"/>
    <lineage>
        <taxon>Bacteria</taxon>
        <taxon>Pseudomonadati</taxon>
        <taxon>Pseudomonadota</taxon>
        <taxon>Gammaproteobacteria</taxon>
        <taxon>Chromatiales</taxon>
        <taxon>Chromatiaceae</taxon>
        <taxon>Rheinheimera</taxon>
    </lineage>
</organism>
<gene>
    <name evidence="1" type="ORF">ORJ04_10845</name>
</gene>
<keyword evidence="2" id="KW-1185">Reference proteome</keyword>
<dbReference type="Pfam" id="PF11655">
    <property type="entry name" value="DUF2589"/>
    <property type="match status" value="1"/>
</dbReference>
<proteinExistence type="predicted"/>
<dbReference type="RefSeq" id="WP_305975786.1">
    <property type="nucleotide sequence ID" value="NZ_JAPJDY010000008.1"/>
</dbReference>
<protein>
    <submittedName>
        <fullName evidence="1">DUF2589 domain-containing protein</fullName>
    </submittedName>
</protein>
<dbReference type="EMBL" id="JAPJDZ010000024">
    <property type="protein sequence ID" value="MDP5136442.1"/>
    <property type="molecule type" value="Genomic_DNA"/>
</dbReference>
<accession>A0ABT9HZ97</accession>
<evidence type="ECO:0000313" key="1">
    <source>
        <dbReference type="EMBL" id="MDP5136442.1"/>
    </source>
</evidence>
<name>A0ABT9HZ97_9GAMM</name>